<organism evidence="2 3">
    <name type="scientific">Ceratodon purpureus</name>
    <name type="common">Fire moss</name>
    <name type="synonym">Dicranum purpureum</name>
    <dbReference type="NCBI Taxonomy" id="3225"/>
    <lineage>
        <taxon>Eukaryota</taxon>
        <taxon>Viridiplantae</taxon>
        <taxon>Streptophyta</taxon>
        <taxon>Embryophyta</taxon>
        <taxon>Bryophyta</taxon>
        <taxon>Bryophytina</taxon>
        <taxon>Bryopsida</taxon>
        <taxon>Dicranidae</taxon>
        <taxon>Pseudoditrichales</taxon>
        <taxon>Ditrichaceae</taxon>
        <taxon>Ceratodon</taxon>
    </lineage>
</organism>
<evidence type="ECO:0000256" key="1">
    <source>
        <dbReference type="SAM" id="MobiDB-lite"/>
    </source>
</evidence>
<gene>
    <name evidence="2" type="ORF">KC19_1G000100</name>
</gene>
<proteinExistence type="predicted"/>
<dbReference type="AlphaFoldDB" id="A0A8T0IZL1"/>
<comment type="caution">
    <text evidence="2">The sequence shown here is derived from an EMBL/GenBank/DDBJ whole genome shotgun (WGS) entry which is preliminary data.</text>
</comment>
<evidence type="ECO:0000313" key="2">
    <source>
        <dbReference type="EMBL" id="KAG0589164.1"/>
    </source>
</evidence>
<feature type="compositionally biased region" description="Basic and acidic residues" evidence="1">
    <location>
        <begin position="1"/>
        <end position="12"/>
    </location>
</feature>
<dbReference type="Proteomes" id="UP000822688">
    <property type="component" value="Chromosome 1"/>
</dbReference>
<accession>A0A8T0IZL1</accession>
<dbReference type="EMBL" id="CM026421">
    <property type="protein sequence ID" value="KAG0589164.1"/>
    <property type="molecule type" value="Genomic_DNA"/>
</dbReference>
<feature type="region of interest" description="Disordered" evidence="1">
    <location>
        <begin position="1"/>
        <end position="55"/>
    </location>
</feature>
<keyword evidence="3" id="KW-1185">Reference proteome</keyword>
<feature type="compositionally biased region" description="Polar residues" evidence="1">
    <location>
        <begin position="42"/>
        <end position="55"/>
    </location>
</feature>
<sequence>MTPHHSDRESTHHLLRSRPRRPGIDPDAAKCTPTAYHGIKANKQQYHTRTSPSKIQREQSLILSQAAKLPQYSSTAPIVCGRARPIAPMTKPPFLPLNHYPQQTPPTPLTSVNPTFFCFNRFFRITSTIAAGIFSLSSNTRVNTFLIATNTL</sequence>
<evidence type="ECO:0000313" key="3">
    <source>
        <dbReference type="Proteomes" id="UP000822688"/>
    </source>
</evidence>
<reference evidence="2" key="1">
    <citation type="submission" date="2020-06" db="EMBL/GenBank/DDBJ databases">
        <title>WGS assembly of Ceratodon purpureus strain R40.</title>
        <authorList>
            <person name="Carey S.B."/>
            <person name="Jenkins J."/>
            <person name="Shu S."/>
            <person name="Lovell J.T."/>
            <person name="Sreedasyam A."/>
            <person name="Maumus F."/>
            <person name="Tiley G.P."/>
            <person name="Fernandez-Pozo N."/>
            <person name="Barry K."/>
            <person name="Chen C."/>
            <person name="Wang M."/>
            <person name="Lipzen A."/>
            <person name="Daum C."/>
            <person name="Saski C.A."/>
            <person name="Payton A.C."/>
            <person name="Mcbreen J.C."/>
            <person name="Conrad R.E."/>
            <person name="Kollar L.M."/>
            <person name="Olsson S."/>
            <person name="Huttunen S."/>
            <person name="Landis J.B."/>
            <person name="Wickett N.J."/>
            <person name="Johnson M.G."/>
            <person name="Rensing S.A."/>
            <person name="Grimwood J."/>
            <person name="Schmutz J."/>
            <person name="Mcdaniel S.F."/>
        </authorList>
    </citation>
    <scope>NUCLEOTIDE SEQUENCE</scope>
    <source>
        <strain evidence="2">R40</strain>
    </source>
</reference>
<protein>
    <submittedName>
        <fullName evidence="2">Uncharacterized protein</fullName>
    </submittedName>
</protein>
<name>A0A8T0IZL1_CERPU</name>